<dbReference type="InterPro" id="IPR032755">
    <property type="entry name" value="TSNAXIP1_N"/>
</dbReference>
<dbReference type="InParanoid" id="A0A6I8N2D3"/>
<dbReference type="SUPFAM" id="SSF48371">
    <property type="entry name" value="ARM repeat"/>
    <property type="match status" value="1"/>
</dbReference>
<dbReference type="PIRSF" id="PIRSF037469">
    <property type="entry name" value="Clathrin_H-chain-rel"/>
    <property type="match status" value="1"/>
</dbReference>
<evidence type="ECO:0000313" key="4">
    <source>
        <dbReference type="Ensembl" id="ENSOANP00000035146.1"/>
    </source>
</evidence>
<dbReference type="PANTHER" id="PTHR10292">
    <property type="entry name" value="CLATHRIN HEAVY CHAIN RELATED"/>
    <property type="match status" value="1"/>
</dbReference>
<dbReference type="PANTHER" id="PTHR10292:SF11">
    <property type="entry name" value="CLATHRIN HEAVY CHAIN LINKER DOMAIN-CONTAINING PROTEIN 1"/>
    <property type="match status" value="1"/>
</dbReference>
<dbReference type="Pfam" id="PF15739">
    <property type="entry name" value="TSNAXIP1_N"/>
    <property type="match status" value="1"/>
</dbReference>
<accession>A0A6I8N2D3</accession>
<dbReference type="AlphaFoldDB" id="A0A6I8N2D3"/>
<reference evidence="4" key="2">
    <citation type="submission" date="2025-09" db="UniProtKB">
        <authorList>
            <consortium name="Ensembl"/>
        </authorList>
    </citation>
    <scope>IDENTIFICATION</scope>
    <source>
        <strain evidence="4">Glennie</strain>
    </source>
</reference>
<dbReference type="FunCoup" id="A0A6I8N2D3">
    <property type="interactions" value="200"/>
</dbReference>
<dbReference type="Proteomes" id="UP000002279">
    <property type="component" value="Unplaced"/>
</dbReference>
<dbReference type="InterPro" id="IPR016024">
    <property type="entry name" value="ARM-type_fold"/>
</dbReference>
<dbReference type="InterPro" id="IPR017212">
    <property type="entry name" value="CLHC1"/>
</dbReference>
<proteinExistence type="predicted"/>
<dbReference type="Gene3D" id="1.25.40.30">
    <property type="match status" value="1"/>
</dbReference>
<gene>
    <name evidence="4" type="primary">CLHC1</name>
</gene>
<dbReference type="RefSeq" id="XP_001510135.3">
    <property type="nucleotide sequence ID" value="XM_001510085.5"/>
</dbReference>
<dbReference type="GeneID" id="100079147"/>
<evidence type="ECO:0000259" key="3">
    <source>
        <dbReference type="Pfam" id="PF15739"/>
    </source>
</evidence>
<sequence length="595" mass="68287">MSTLSEMSSRVTRINKHFVLPPIICNSDRNFLESMQRYIITEMEKVGCTEEGPAEEYFIIYKTVFDKIIEYVSAYKNVLISIKKEYDAVVDMLKQNQRTAFCLHGKLKVFAANPTTLIYHRRRAVQLEMKIRIIEKNSRKIQHEIFKKQLRRKYTIKEIKSSKKNINPSKPIPGLTLQESFNLDSLTEYLHLLEKKYADLEYSMTAHYIPTQRKASLDEEVIRALSRRDAAEALNVSLKFRYKRMLATEKALADWDPSRGISLLDYITRTLEDESYLQDGQEDDDTAHLIEDDPSKAREAEDLLDYLERFHELFSQGQYEVAALFAINSPRGILRNIEIMNIFKGASKQKGKVLPLLLFFEALFKTSRAVKHPVDAALTLEGIKCALSEQRLDLVIHWVTQQRLTFSEETGDVIYNYEAHNLYNRAKCLALAQMVYSECTVPKKAALCMCKQGQIYGAVEYIQQIKYFSLDDFIFLIKNCPSIELIKCLTQGRNGQQGALSFGLVILILFSAELEKIGFQLLLEIYAKGKSSLEEVMLSDNVCIIEAWQEIADLCLASGYPALSQEIMSILVAQEGVVEILPDDDGTNLMEHVFW</sequence>
<dbReference type="Ensembl" id="ENSOANT00000063455.1">
    <property type="protein sequence ID" value="ENSOANP00000035146.1"/>
    <property type="gene ID" value="ENSOANG00000011190.3"/>
</dbReference>
<dbReference type="CTD" id="130162"/>
<dbReference type="Bgee" id="ENSOANG00000011190">
    <property type="expression patterns" value="Expressed in testis and 7 other cell types or tissues"/>
</dbReference>
<dbReference type="InterPro" id="IPR012331">
    <property type="entry name" value="Clathrin_H-chain_linker"/>
</dbReference>
<dbReference type="OrthoDB" id="2113814at2759"/>
<feature type="domain" description="Translin-associated factor X-interacting protein 1 N-terminal" evidence="3">
    <location>
        <begin position="36"/>
        <end position="147"/>
    </location>
</feature>
<evidence type="ECO:0000256" key="2">
    <source>
        <dbReference type="PIRNR" id="PIRNR037469"/>
    </source>
</evidence>
<evidence type="ECO:0000256" key="1">
    <source>
        <dbReference type="ARBA" id="ARBA00023054"/>
    </source>
</evidence>
<protein>
    <recommendedName>
        <fullName evidence="2">Clathrin heavy chain linker domain-containing protein 1</fullName>
    </recommendedName>
</protein>
<dbReference type="OMA" id="IGTMNKF"/>
<reference evidence="4" key="1">
    <citation type="submission" date="2025-08" db="UniProtKB">
        <authorList>
            <consortium name="Ensembl"/>
        </authorList>
    </citation>
    <scope>IDENTIFICATION</scope>
    <source>
        <strain evidence="4">Glennie</strain>
    </source>
</reference>
<keyword evidence="5" id="KW-1185">Reference proteome</keyword>
<dbReference type="GeneTree" id="ENSGT00950000183166"/>
<dbReference type="KEGG" id="oaa:100079147"/>
<organism evidence="4 5">
    <name type="scientific">Ornithorhynchus anatinus</name>
    <name type="common">Duckbill platypus</name>
    <dbReference type="NCBI Taxonomy" id="9258"/>
    <lineage>
        <taxon>Eukaryota</taxon>
        <taxon>Metazoa</taxon>
        <taxon>Chordata</taxon>
        <taxon>Craniata</taxon>
        <taxon>Vertebrata</taxon>
        <taxon>Euteleostomi</taxon>
        <taxon>Mammalia</taxon>
        <taxon>Monotremata</taxon>
        <taxon>Ornithorhynchidae</taxon>
        <taxon>Ornithorhynchus</taxon>
    </lineage>
</organism>
<evidence type="ECO:0000313" key="5">
    <source>
        <dbReference type="Proteomes" id="UP000002279"/>
    </source>
</evidence>
<name>A0A6I8N2D3_ORNAN</name>
<keyword evidence="1" id="KW-0175">Coiled coil</keyword>
<dbReference type="Pfam" id="PF13838">
    <property type="entry name" value="Clathrin_H_link"/>
    <property type="match status" value="1"/>
</dbReference>